<dbReference type="KEGG" id="ovi:T265_04982"/>
<reference evidence="6 7" key="1">
    <citation type="submission" date="2013-11" db="EMBL/GenBank/DDBJ databases">
        <title>Opisthorchis viverrini - life in the bile duct.</title>
        <authorList>
            <person name="Young N.D."/>
            <person name="Nagarajan N."/>
            <person name="Lin S.J."/>
            <person name="Korhonen P.K."/>
            <person name="Jex A.R."/>
            <person name="Hall R.S."/>
            <person name="Safavi-Hemami H."/>
            <person name="Kaewkong W."/>
            <person name="Bertrand D."/>
            <person name="Gao S."/>
            <person name="Seet Q."/>
            <person name="Wongkham S."/>
            <person name="Teh B.T."/>
            <person name="Wongkham C."/>
            <person name="Intapan P.M."/>
            <person name="Maleewong W."/>
            <person name="Yang X."/>
            <person name="Hu M."/>
            <person name="Wang Z."/>
            <person name="Hofmann A."/>
            <person name="Sternberg P.W."/>
            <person name="Tan P."/>
            <person name="Wang J."/>
            <person name="Gasser R.B."/>
        </authorList>
    </citation>
    <scope>NUCLEOTIDE SEQUENCE [LARGE SCALE GENOMIC DNA]</scope>
</reference>
<dbReference type="Pfam" id="PF13893">
    <property type="entry name" value="RRM_5"/>
    <property type="match status" value="1"/>
</dbReference>
<gene>
    <name evidence="6" type="ORF">T265_04982</name>
</gene>
<dbReference type="PANTHER" id="PTHR15592">
    <property type="entry name" value="MATRIN 3/NUCLEAR PROTEIN 220-RELATED"/>
    <property type="match status" value="1"/>
</dbReference>
<keyword evidence="7" id="KW-1185">Reference proteome</keyword>
<dbReference type="InterPro" id="IPR055204">
    <property type="entry name" value="HNRNPL_RRM"/>
</dbReference>
<protein>
    <recommendedName>
        <fullName evidence="5">RRM domain-containing protein</fullName>
    </recommendedName>
</protein>
<dbReference type="Pfam" id="PF22976">
    <property type="entry name" value="RRM_10"/>
    <property type="match status" value="2"/>
</dbReference>
<dbReference type="CDD" id="cd12424">
    <property type="entry name" value="RRM3_hnRNPL_like"/>
    <property type="match status" value="1"/>
</dbReference>
<feature type="compositionally biased region" description="Polar residues" evidence="4">
    <location>
        <begin position="840"/>
        <end position="877"/>
    </location>
</feature>
<dbReference type="SUPFAM" id="SSF54928">
    <property type="entry name" value="RNA-binding domain, RBD"/>
    <property type="match status" value="3"/>
</dbReference>
<keyword evidence="2 3" id="KW-0694">RNA-binding</keyword>
<feature type="region of interest" description="Disordered" evidence="4">
    <location>
        <begin position="840"/>
        <end position="889"/>
    </location>
</feature>
<dbReference type="OrthoDB" id="302770at2759"/>
<name>A0A074ZQT1_OPIVI</name>
<dbReference type="InterPro" id="IPR000504">
    <property type="entry name" value="RRM_dom"/>
</dbReference>
<evidence type="ECO:0000256" key="4">
    <source>
        <dbReference type="SAM" id="MobiDB-lite"/>
    </source>
</evidence>
<dbReference type="GO" id="GO:0003723">
    <property type="term" value="F:RNA binding"/>
    <property type="evidence" value="ECO:0007669"/>
    <property type="project" value="UniProtKB-UniRule"/>
</dbReference>
<accession>A0A074ZQT1</accession>
<evidence type="ECO:0000256" key="1">
    <source>
        <dbReference type="ARBA" id="ARBA00022737"/>
    </source>
</evidence>
<feature type="compositionally biased region" description="Basic and acidic residues" evidence="4">
    <location>
        <begin position="878"/>
        <end position="889"/>
    </location>
</feature>
<keyword evidence="1" id="KW-0677">Repeat</keyword>
<feature type="region of interest" description="Disordered" evidence="4">
    <location>
        <begin position="715"/>
        <end position="752"/>
    </location>
</feature>
<dbReference type="GeneID" id="20319164"/>
<dbReference type="Gene3D" id="3.30.70.330">
    <property type="match status" value="4"/>
</dbReference>
<dbReference type="EMBL" id="KL596706">
    <property type="protein sequence ID" value="KER28152.1"/>
    <property type="molecule type" value="Genomic_DNA"/>
</dbReference>
<evidence type="ECO:0000259" key="5">
    <source>
        <dbReference type="PROSITE" id="PS50102"/>
    </source>
</evidence>
<dbReference type="Proteomes" id="UP000054324">
    <property type="component" value="Unassembled WGS sequence"/>
</dbReference>
<feature type="domain" description="RRM" evidence="5">
    <location>
        <begin position="465"/>
        <end position="538"/>
    </location>
</feature>
<dbReference type="Pfam" id="PF11835">
    <property type="entry name" value="RRM_8"/>
    <property type="match status" value="1"/>
</dbReference>
<feature type="domain" description="RRM" evidence="5">
    <location>
        <begin position="47"/>
        <end position="121"/>
    </location>
</feature>
<evidence type="ECO:0000256" key="3">
    <source>
        <dbReference type="PROSITE-ProRule" id="PRU00176"/>
    </source>
</evidence>
<dbReference type="PROSITE" id="PS50102">
    <property type="entry name" value="RRM"/>
    <property type="match status" value="2"/>
</dbReference>
<dbReference type="SMART" id="SM00360">
    <property type="entry name" value="RRM"/>
    <property type="match status" value="4"/>
</dbReference>
<dbReference type="AlphaFoldDB" id="A0A074ZQT1"/>
<evidence type="ECO:0000313" key="7">
    <source>
        <dbReference type="Proteomes" id="UP000054324"/>
    </source>
</evidence>
<dbReference type="InterPro" id="IPR012677">
    <property type="entry name" value="Nucleotide-bd_a/b_plait_sf"/>
</dbReference>
<proteinExistence type="predicted"/>
<organism evidence="6 7">
    <name type="scientific">Opisthorchis viverrini</name>
    <name type="common">Southeast Asian liver fluke</name>
    <dbReference type="NCBI Taxonomy" id="6198"/>
    <lineage>
        <taxon>Eukaryota</taxon>
        <taxon>Metazoa</taxon>
        <taxon>Spiralia</taxon>
        <taxon>Lophotrochozoa</taxon>
        <taxon>Platyhelminthes</taxon>
        <taxon>Trematoda</taxon>
        <taxon>Digenea</taxon>
        <taxon>Opisthorchiida</taxon>
        <taxon>Opisthorchiata</taxon>
        <taxon>Opisthorchiidae</taxon>
        <taxon>Opisthorchis</taxon>
    </lineage>
</organism>
<dbReference type="InterPro" id="IPR021790">
    <property type="entry name" value="PTBP1-like_RRM2"/>
</dbReference>
<evidence type="ECO:0000256" key="2">
    <source>
        <dbReference type="ARBA" id="ARBA00022884"/>
    </source>
</evidence>
<dbReference type="RefSeq" id="XP_009168123.1">
    <property type="nucleotide sequence ID" value="XM_009169859.1"/>
</dbReference>
<sequence length="889" mass="96994">MDYPAKRSRNDTSGASTAQFYNSTGTVPSNIQLRPDIYRLITTYPSCTIIAYELPDGCSENDLFAIFNQFGEIKHTKLVCSGKAGLVQFSEVSSPTRLVHMAKINPFYIGSNHVCLEFSAESIAPLLVSQIDTGRPQHNSNVCLEFSAESIAPLLVSQIDTGRPQPPLEEQTRILLLDIAAADYPITVDVIRSICQPHGKVVRIFIGKKNVDRSVEALVELDTIEDARKVKEQLDGADIYYGCCTLKVTYSRISRVHVTKNDSESWDFSCSNEILNGGSGHRTLLGYGQPACLQTSQPPVPASSVHTYSSHLPSSEYKPEINVTNTPATQVSPPCPPSLTVPAAAPALQPQPALPMPVVPQTAPPMSYYSMPCYPVPQMYGSSPPATYMQPPYCSSYATSVANSVTPNNKPAPKVLTDIKVLPTPPPVHQVNSDGIGIGHATTASSAPSHRVSKNDCVFECVEGVVIMACNLPPTMNCDHLFNLLCPYGNIARIRFLKSRRGSAMVQLGTAEAAEFVHQYYNGRTVFGHKIRFSSSKQPQLVEYPNLGTLDDGSPVMKNYIDDPNNRFRNPAIAAKSRITAPSRTLHFFNLPLNISLQDVCRIFTDCGAVSPPRLLLFNQKPGQMTSLGLAEWDTLAEALEAMVLANHRPVHVSGLVNPFHLKLAFSPNPIAKGFGNSLIQYPAPPFAETPAGYEYKDDTTETPVEEEDLLLNDQSNSQCNGTSEDNSPNKTQAEAEESQNQSPSSELQCSSDERLAEWDTLAEALEAMVLANHRPVHVSGLVNPFHLKLAFSPNPIAKGFGNSLIQYPAPPFAETPAGYEYKDDTTETPVEEEDLLLNDQSNSQCNGTSEDNSPNKTQAEAEESQNQSPSSELQCSSDEREWVKINGG</sequence>
<feature type="compositionally biased region" description="Polar residues" evidence="4">
    <location>
        <begin position="715"/>
        <end position="751"/>
    </location>
</feature>
<dbReference type="STRING" id="6198.A0A074ZQT1"/>
<dbReference type="InterPro" id="IPR035979">
    <property type="entry name" value="RBD_domain_sf"/>
</dbReference>
<evidence type="ECO:0000313" key="6">
    <source>
        <dbReference type="EMBL" id="KER28152.1"/>
    </source>
</evidence>
<dbReference type="CTD" id="20319164"/>